<evidence type="ECO:0000313" key="2">
    <source>
        <dbReference type="EMBL" id="OUJ67989.1"/>
    </source>
</evidence>
<dbReference type="CDD" id="cd00038">
    <property type="entry name" value="CAP_ED"/>
    <property type="match status" value="1"/>
</dbReference>
<dbReference type="InterPro" id="IPR018490">
    <property type="entry name" value="cNMP-bd_dom_sf"/>
</dbReference>
<dbReference type="PROSITE" id="PS50042">
    <property type="entry name" value="CNMP_BINDING_3"/>
    <property type="match status" value="1"/>
</dbReference>
<keyword evidence="3" id="KW-1185">Reference proteome</keyword>
<feature type="domain" description="Cyclic nucleotide-binding" evidence="1">
    <location>
        <begin position="13"/>
        <end position="116"/>
    </location>
</feature>
<dbReference type="InterPro" id="IPR014710">
    <property type="entry name" value="RmlC-like_jellyroll"/>
</dbReference>
<dbReference type="AlphaFoldDB" id="A0A243W7J0"/>
<dbReference type="Gene3D" id="2.60.120.10">
    <property type="entry name" value="Jelly Rolls"/>
    <property type="match status" value="1"/>
</dbReference>
<reference evidence="2 3" key="1">
    <citation type="submission" date="2017-01" db="EMBL/GenBank/DDBJ databases">
        <title>A new Hymenobacter.</title>
        <authorList>
            <person name="Liang Y."/>
            <person name="Feng F."/>
        </authorList>
    </citation>
    <scope>NUCLEOTIDE SEQUENCE [LARGE SCALE GENOMIC DNA]</scope>
    <source>
        <strain evidence="2">MIMBbqt21</strain>
    </source>
</reference>
<protein>
    <submittedName>
        <fullName evidence="2">Crp/Fnr family transcriptional regulator</fullName>
    </submittedName>
</protein>
<dbReference type="Proteomes" id="UP000194873">
    <property type="component" value="Unassembled WGS sequence"/>
</dbReference>
<sequence length="197" mass="23083">MEIVQFQQHLSRQLPELTADELAELTAAFTLRNIKKRQFIVQPGFVADHRIYVVQGAFRAYVIDPAGIDHTIQFAIEDWWITDVNSFIYRTPAQMFVVALEDSTVFQLDYATEQRLKQTNHRFETLFRLHAERAAAYHQRRLISALTRTAEERYEEFLAKYPTVFQRLPQYVIASYLGMSKEFLSKIRNHGGPKKLN</sequence>
<evidence type="ECO:0000313" key="3">
    <source>
        <dbReference type="Proteomes" id="UP000194873"/>
    </source>
</evidence>
<dbReference type="RefSeq" id="WP_086597480.1">
    <property type="nucleotide sequence ID" value="NZ_MTSE01000059.1"/>
</dbReference>
<organism evidence="2 3">
    <name type="scientific">Hymenobacter crusticola</name>
    <dbReference type="NCBI Taxonomy" id="1770526"/>
    <lineage>
        <taxon>Bacteria</taxon>
        <taxon>Pseudomonadati</taxon>
        <taxon>Bacteroidota</taxon>
        <taxon>Cytophagia</taxon>
        <taxon>Cytophagales</taxon>
        <taxon>Hymenobacteraceae</taxon>
        <taxon>Hymenobacter</taxon>
    </lineage>
</organism>
<comment type="caution">
    <text evidence="2">The sequence shown here is derived from an EMBL/GenBank/DDBJ whole genome shotgun (WGS) entry which is preliminary data.</text>
</comment>
<dbReference type="Pfam" id="PF00027">
    <property type="entry name" value="cNMP_binding"/>
    <property type="match status" value="1"/>
</dbReference>
<dbReference type="InterPro" id="IPR000595">
    <property type="entry name" value="cNMP-bd_dom"/>
</dbReference>
<accession>A0A243W7J0</accession>
<dbReference type="EMBL" id="MTSE01000059">
    <property type="protein sequence ID" value="OUJ67989.1"/>
    <property type="molecule type" value="Genomic_DNA"/>
</dbReference>
<dbReference type="SUPFAM" id="SSF51206">
    <property type="entry name" value="cAMP-binding domain-like"/>
    <property type="match status" value="1"/>
</dbReference>
<proteinExistence type="predicted"/>
<dbReference type="OrthoDB" id="667553at2"/>
<gene>
    <name evidence="2" type="ORF">BXP70_28340</name>
</gene>
<name>A0A243W7J0_9BACT</name>
<evidence type="ECO:0000259" key="1">
    <source>
        <dbReference type="PROSITE" id="PS50042"/>
    </source>
</evidence>